<reference evidence="1" key="1">
    <citation type="submission" date="2021-02" db="EMBL/GenBank/DDBJ databases">
        <authorList>
            <person name="Nowell W R."/>
        </authorList>
    </citation>
    <scope>NUCLEOTIDE SEQUENCE</scope>
</reference>
<gene>
    <name evidence="1" type="ORF">IZO911_LOCUS32887</name>
    <name evidence="2" type="ORF">KXQ929_LOCUS4928</name>
</gene>
<evidence type="ECO:0000313" key="3">
    <source>
        <dbReference type="Proteomes" id="UP000663860"/>
    </source>
</evidence>
<sequence>MLCTPINVTYIAIYAPVNPYNKTMIDKCDEFYLQLQETIDKVPKGDMIILMGGSNARVGKQEHLTMPQTVGPYAIDAKNANGIRFMDFCLANDFIIANTFFQHKSVHLASWKHPSSKQWHIPGKTTE</sequence>
<protein>
    <submittedName>
        <fullName evidence="1">Uncharacterized protein</fullName>
    </submittedName>
</protein>
<dbReference type="Gene3D" id="3.60.10.10">
    <property type="entry name" value="Endonuclease/exonuclease/phosphatase"/>
    <property type="match status" value="1"/>
</dbReference>
<dbReference type="Proteomes" id="UP000663860">
    <property type="component" value="Unassembled WGS sequence"/>
</dbReference>
<dbReference type="EMBL" id="CAJOBB010000175">
    <property type="protein sequence ID" value="CAF3597031.1"/>
    <property type="molecule type" value="Genomic_DNA"/>
</dbReference>
<dbReference type="EMBL" id="CAJNOE010000584">
    <property type="protein sequence ID" value="CAF1279547.1"/>
    <property type="molecule type" value="Genomic_DNA"/>
</dbReference>
<dbReference type="InterPro" id="IPR036691">
    <property type="entry name" value="Endo/exonu/phosph_ase_sf"/>
</dbReference>
<organism evidence="1 3">
    <name type="scientific">Adineta steineri</name>
    <dbReference type="NCBI Taxonomy" id="433720"/>
    <lineage>
        <taxon>Eukaryota</taxon>
        <taxon>Metazoa</taxon>
        <taxon>Spiralia</taxon>
        <taxon>Gnathifera</taxon>
        <taxon>Rotifera</taxon>
        <taxon>Eurotatoria</taxon>
        <taxon>Bdelloidea</taxon>
        <taxon>Adinetida</taxon>
        <taxon>Adinetidae</taxon>
        <taxon>Adineta</taxon>
    </lineage>
</organism>
<dbReference type="AlphaFoldDB" id="A0A815C632"/>
<evidence type="ECO:0000313" key="2">
    <source>
        <dbReference type="EMBL" id="CAF3597031.1"/>
    </source>
</evidence>
<proteinExistence type="predicted"/>
<name>A0A815C632_9BILA</name>
<dbReference type="Proteomes" id="UP000663868">
    <property type="component" value="Unassembled WGS sequence"/>
</dbReference>
<accession>A0A815C632</accession>
<comment type="caution">
    <text evidence="1">The sequence shown here is derived from an EMBL/GenBank/DDBJ whole genome shotgun (WGS) entry which is preliminary data.</text>
</comment>
<evidence type="ECO:0000313" key="1">
    <source>
        <dbReference type="EMBL" id="CAF1279547.1"/>
    </source>
</evidence>